<dbReference type="RefSeq" id="WP_153857550.1">
    <property type="nucleotide sequence ID" value="NZ_CP045913.1"/>
</dbReference>
<dbReference type="InterPro" id="IPR015910">
    <property type="entry name" value="I/U_nuclsd_hydro_CS"/>
</dbReference>
<dbReference type="AlphaFoldDB" id="A0A5Q2V3E5"/>
<dbReference type="GO" id="GO:0016799">
    <property type="term" value="F:hydrolase activity, hydrolyzing N-glycosyl compounds"/>
    <property type="evidence" value="ECO:0007669"/>
    <property type="project" value="InterPro"/>
</dbReference>
<dbReference type="Pfam" id="PF01156">
    <property type="entry name" value="IU_nuc_hydro"/>
    <property type="match status" value="1"/>
</dbReference>
<sequence>MRRILIDTDTASDDAVALLMALRERTVKVEAITVVAGNCQIEQCVKNALICIEKAGTYTPPLYSGMASPLLRKHYMSHHIHGLDGMGDMGLPDSHLAKEPMHAIDAIIYFADKLQGELEIVTLGPLTNLAMALLKEPHIVDKIKHVYIMGGSGLTSGNITPLAEFNFFVDAEAADIVIKSGLSLTVVGWEIGMGEAFINKADIDRLNRLSELGRFVVRCNKSLMEFNAGRTDQVGFDLPDPTTMAVALYPELIQESITRYSWVEYKSQASYGHYVIDSSSLTGKEPNARIILKIRSGLFKEKLFKLLSDSSDVNGETSDDF</sequence>
<reference evidence="4 5" key="1">
    <citation type="submission" date="2019-11" db="EMBL/GenBank/DDBJ databases">
        <title>The Phosphoenolpyruvate Phosphotransferase System Regulates Serratia proteamaculans 336X Biofilm Formation and Wheat Roots colonization.</title>
        <authorList>
            <person name="Liu F."/>
        </authorList>
    </citation>
    <scope>NUCLEOTIDE SEQUENCE [LARGE SCALE GENOMIC DNA]</scope>
    <source>
        <strain evidence="4 5">336X</strain>
    </source>
</reference>
<evidence type="ECO:0000313" key="4">
    <source>
        <dbReference type="EMBL" id="QGH59912.1"/>
    </source>
</evidence>
<keyword evidence="1 4" id="KW-0378">Hydrolase</keyword>
<organism evidence="4 5">
    <name type="scientific">Serratia proteamaculans</name>
    <dbReference type="NCBI Taxonomy" id="28151"/>
    <lineage>
        <taxon>Bacteria</taxon>
        <taxon>Pseudomonadati</taxon>
        <taxon>Pseudomonadota</taxon>
        <taxon>Gammaproteobacteria</taxon>
        <taxon>Enterobacterales</taxon>
        <taxon>Yersiniaceae</taxon>
        <taxon>Serratia</taxon>
    </lineage>
</organism>
<evidence type="ECO:0000256" key="1">
    <source>
        <dbReference type="ARBA" id="ARBA00022801"/>
    </source>
</evidence>
<dbReference type="EMBL" id="CP045913">
    <property type="protein sequence ID" value="QGH59912.1"/>
    <property type="molecule type" value="Genomic_DNA"/>
</dbReference>
<evidence type="ECO:0000256" key="2">
    <source>
        <dbReference type="ARBA" id="ARBA00023295"/>
    </source>
</evidence>
<proteinExistence type="predicted"/>
<dbReference type="CDD" id="cd02649">
    <property type="entry name" value="nuc_hydro_CeIAG"/>
    <property type="match status" value="1"/>
</dbReference>
<feature type="domain" description="Inosine/uridine-preferring nucleoside hydrolase" evidence="3">
    <location>
        <begin position="4"/>
        <end position="300"/>
    </location>
</feature>
<dbReference type="InterPro" id="IPR052775">
    <property type="entry name" value="IUN_hydrolase"/>
</dbReference>
<accession>A0A5Q2V3E5</accession>
<dbReference type="Proteomes" id="UP000381260">
    <property type="component" value="Chromosome"/>
</dbReference>
<dbReference type="InterPro" id="IPR036452">
    <property type="entry name" value="Ribo_hydro-like"/>
</dbReference>
<keyword evidence="2" id="KW-0326">Glycosidase</keyword>
<gene>
    <name evidence="4" type="ORF">GHV41_03190</name>
</gene>
<evidence type="ECO:0000313" key="5">
    <source>
        <dbReference type="Proteomes" id="UP000381260"/>
    </source>
</evidence>
<protein>
    <submittedName>
        <fullName evidence="4">Ribonucleoside hydrolase</fullName>
    </submittedName>
</protein>
<dbReference type="PANTHER" id="PTHR46190:SF1">
    <property type="entry name" value="SI:CH211-201H21.5"/>
    <property type="match status" value="1"/>
</dbReference>
<dbReference type="InterPro" id="IPR001910">
    <property type="entry name" value="Inosine/uridine_hydrolase_dom"/>
</dbReference>
<dbReference type="Gene3D" id="3.90.245.10">
    <property type="entry name" value="Ribonucleoside hydrolase-like"/>
    <property type="match status" value="1"/>
</dbReference>
<dbReference type="PANTHER" id="PTHR46190">
    <property type="entry name" value="SI:CH211-201H21.5-RELATED"/>
    <property type="match status" value="1"/>
</dbReference>
<dbReference type="SUPFAM" id="SSF53590">
    <property type="entry name" value="Nucleoside hydrolase"/>
    <property type="match status" value="1"/>
</dbReference>
<evidence type="ECO:0000259" key="3">
    <source>
        <dbReference type="Pfam" id="PF01156"/>
    </source>
</evidence>
<dbReference type="PROSITE" id="PS01247">
    <property type="entry name" value="IUNH"/>
    <property type="match status" value="1"/>
</dbReference>
<name>A0A5Q2V3E5_SERPR</name>